<name>A0ABM9MCA2_9MYCO</name>
<dbReference type="Proteomes" id="UP001190466">
    <property type="component" value="Chromosome"/>
</dbReference>
<evidence type="ECO:0000256" key="1">
    <source>
        <dbReference type="SAM" id="MobiDB-lite"/>
    </source>
</evidence>
<evidence type="ECO:0000313" key="4">
    <source>
        <dbReference type="Proteomes" id="UP001190466"/>
    </source>
</evidence>
<feature type="region of interest" description="Disordered" evidence="1">
    <location>
        <begin position="25"/>
        <end position="53"/>
    </location>
</feature>
<organism evidence="3 4">
    <name type="scientific">[Mycobacterium] wendilense</name>
    <dbReference type="NCBI Taxonomy" id="3064284"/>
    <lineage>
        <taxon>Bacteria</taxon>
        <taxon>Bacillati</taxon>
        <taxon>Actinomycetota</taxon>
        <taxon>Actinomycetes</taxon>
        <taxon>Mycobacteriales</taxon>
        <taxon>Mycobacteriaceae</taxon>
        <taxon>Mycolicibacter</taxon>
    </lineage>
</organism>
<evidence type="ECO:0000313" key="3">
    <source>
        <dbReference type="EMBL" id="CAJ1581740.1"/>
    </source>
</evidence>
<dbReference type="Pfam" id="PF14032">
    <property type="entry name" value="PknH_C"/>
    <property type="match status" value="1"/>
</dbReference>
<reference evidence="3 4" key="1">
    <citation type="submission" date="2023-08" db="EMBL/GenBank/DDBJ databases">
        <authorList>
            <person name="Folkvardsen B D."/>
            <person name="Norman A."/>
        </authorList>
    </citation>
    <scope>NUCLEOTIDE SEQUENCE [LARGE SCALE GENOMIC DNA]</scope>
    <source>
        <strain evidence="3 4">Mu0050</strain>
    </source>
</reference>
<dbReference type="InterPro" id="IPR038232">
    <property type="entry name" value="PknH-like_Extracell_sf"/>
</dbReference>
<dbReference type="RefSeq" id="WP_316515993.1">
    <property type="nucleotide sequence ID" value="NZ_OY726395.1"/>
</dbReference>
<feature type="domain" description="PknH-like extracellular" evidence="2">
    <location>
        <begin position="59"/>
        <end position="249"/>
    </location>
</feature>
<evidence type="ECO:0000259" key="2">
    <source>
        <dbReference type="Pfam" id="PF14032"/>
    </source>
</evidence>
<keyword evidence="4" id="KW-1185">Reference proteome</keyword>
<protein>
    <submittedName>
        <fullName evidence="3">Sensor domain-containing protein</fullName>
    </submittedName>
</protein>
<proteinExistence type="predicted"/>
<dbReference type="EMBL" id="OY726395">
    <property type="protein sequence ID" value="CAJ1581740.1"/>
    <property type="molecule type" value="Genomic_DNA"/>
</dbReference>
<gene>
    <name evidence="3" type="ORF">MU0050_001697</name>
</gene>
<dbReference type="Gene3D" id="3.40.1000.70">
    <property type="entry name" value="PknH-like extracellular domain"/>
    <property type="match status" value="1"/>
</dbReference>
<dbReference type="InterPro" id="IPR026954">
    <property type="entry name" value="PknH-like_Extracell"/>
</dbReference>
<accession>A0ABM9MCA2</accession>
<sequence>MGVGVLAVIAVTFAVVVTLRPGGGGDEAPPAVASGEQSSGEFGDAAETSAPADAPDLIDTAGLEALLPENSQLLSFLGLPADREVMRYERTMNLEYAADVHNCGPVTSPYDVNAYRGSGYTSVRYSFVRDPDENISPFIQRAWVGGIAFHNAEAAQAMHAKLTGIFESCAGRTVNLKTTDDDNDVFWGIGAVTTADGITSVLNFQEASDDWRCAHSVAQRSNVMLVVMDCSRGGDVGRSVELVEQMLAKIEAPQ</sequence>